<evidence type="ECO:0000313" key="2">
    <source>
        <dbReference type="Proteomes" id="UP000053789"/>
    </source>
</evidence>
<dbReference type="EMBL" id="KN846993">
    <property type="protein sequence ID" value="KIW90178.1"/>
    <property type="molecule type" value="Genomic_DNA"/>
</dbReference>
<dbReference type="Gene3D" id="3.20.20.70">
    <property type="entry name" value="Aldolase class I"/>
    <property type="match status" value="1"/>
</dbReference>
<accession>A0A0D2HA99</accession>
<dbReference type="InterPro" id="IPR013785">
    <property type="entry name" value="Aldolase_TIM"/>
</dbReference>
<reference evidence="1" key="1">
    <citation type="submission" date="2015-01" db="EMBL/GenBank/DDBJ databases">
        <title>The Genome Sequence of Cladophialophora bantiana CBS 173.52.</title>
        <authorList>
            <consortium name="The Broad Institute Genomics Platform"/>
            <person name="Cuomo C."/>
            <person name="de Hoog S."/>
            <person name="Gorbushina A."/>
            <person name="Stielow B."/>
            <person name="Teixiera M."/>
            <person name="Abouelleil A."/>
            <person name="Chapman S.B."/>
            <person name="Priest M."/>
            <person name="Young S.K."/>
            <person name="Wortman J."/>
            <person name="Nusbaum C."/>
            <person name="Birren B."/>
        </authorList>
    </citation>
    <scope>NUCLEOTIDE SEQUENCE [LARGE SCALE GENOMIC DNA]</scope>
    <source>
        <strain evidence="1">CBS 173.52</strain>
    </source>
</reference>
<dbReference type="Proteomes" id="UP000053789">
    <property type="component" value="Unassembled WGS sequence"/>
</dbReference>
<evidence type="ECO:0000313" key="1">
    <source>
        <dbReference type="EMBL" id="KIW90178.1"/>
    </source>
</evidence>
<dbReference type="GeneID" id="27701749"/>
<dbReference type="VEuPathDB" id="FungiDB:Z519_08821"/>
<dbReference type="PANTHER" id="PTHR12128">
    <property type="entry name" value="DIHYDRODIPICOLINATE SYNTHASE"/>
    <property type="match status" value="1"/>
</dbReference>
<dbReference type="AlphaFoldDB" id="A0A0D2HA99"/>
<gene>
    <name evidence="1" type="ORF">Z519_08821</name>
</gene>
<dbReference type="RefSeq" id="XP_016616847.1">
    <property type="nucleotide sequence ID" value="XM_016766549.1"/>
</dbReference>
<protein>
    <submittedName>
        <fullName evidence="1">Uncharacterized protein</fullName>
    </submittedName>
</protein>
<name>A0A0D2HA99_CLAB1</name>
<dbReference type="GO" id="GO:0008840">
    <property type="term" value="F:4-hydroxy-tetrahydrodipicolinate synthase activity"/>
    <property type="evidence" value="ECO:0007669"/>
    <property type="project" value="TreeGrafter"/>
</dbReference>
<keyword evidence="2" id="KW-1185">Reference proteome</keyword>
<dbReference type="HOGENOM" id="CLU_2026461_0_0_1"/>
<dbReference type="SUPFAM" id="SSF51569">
    <property type="entry name" value="Aldolase"/>
    <property type="match status" value="1"/>
</dbReference>
<proteinExistence type="predicted"/>
<dbReference type="InterPro" id="IPR002220">
    <property type="entry name" value="DapA-like"/>
</dbReference>
<sequence length="122" mass="13078">MPVPTLQWFYLAHIFGNRQLRPSFEGFTKRWASVSSLSIIIYNFPAVCNGLDLDANIITDIVKETPNAAGVKLTCGSVAKITCLASRFPASRFAGLGGQSDFLVGGLASGSTLPLEMPSQKL</sequence>
<dbReference type="PANTHER" id="PTHR12128:SF47">
    <property type="entry name" value="DIHYDRODIPICOLINATE SYNTHASE-RELATED"/>
    <property type="match status" value="1"/>
</dbReference>
<organism evidence="1 2">
    <name type="scientific">Cladophialophora bantiana (strain ATCC 10958 / CBS 173.52 / CDC B-1940 / NIH 8579)</name>
    <name type="common">Xylohypha bantiana</name>
    <dbReference type="NCBI Taxonomy" id="1442370"/>
    <lineage>
        <taxon>Eukaryota</taxon>
        <taxon>Fungi</taxon>
        <taxon>Dikarya</taxon>
        <taxon>Ascomycota</taxon>
        <taxon>Pezizomycotina</taxon>
        <taxon>Eurotiomycetes</taxon>
        <taxon>Chaetothyriomycetidae</taxon>
        <taxon>Chaetothyriales</taxon>
        <taxon>Herpotrichiellaceae</taxon>
        <taxon>Cladophialophora</taxon>
    </lineage>
</organism>
<dbReference type="OrthoDB" id="191315at2759"/>